<dbReference type="AlphaFoldDB" id="A0A2P2IID0"/>
<accession>A0A2P2IID0</accession>
<dbReference type="EMBL" id="GGEC01000492">
    <property type="protein sequence ID" value="MBW80975.1"/>
    <property type="molecule type" value="Transcribed_RNA"/>
</dbReference>
<reference evidence="1" key="1">
    <citation type="submission" date="2018-02" db="EMBL/GenBank/DDBJ databases">
        <title>Rhizophora mucronata_Transcriptome.</title>
        <authorList>
            <person name="Meera S.P."/>
            <person name="Sreeshan A."/>
            <person name="Augustine A."/>
        </authorList>
    </citation>
    <scope>NUCLEOTIDE SEQUENCE</scope>
    <source>
        <tissue evidence="1">Leaf</tissue>
    </source>
</reference>
<sequence>MKCIAAFLSLSTTKQYNSCK</sequence>
<protein>
    <submittedName>
        <fullName evidence="1">Uncharacterized protein</fullName>
    </submittedName>
</protein>
<name>A0A2P2IID0_RHIMU</name>
<proteinExistence type="predicted"/>
<organism evidence="1">
    <name type="scientific">Rhizophora mucronata</name>
    <name type="common">Asiatic mangrove</name>
    <dbReference type="NCBI Taxonomy" id="61149"/>
    <lineage>
        <taxon>Eukaryota</taxon>
        <taxon>Viridiplantae</taxon>
        <taxon>Streptophyta</taxon>
        <taxon>Embryophyta</taxon>
        <taxon>Tracheophyta</taxon>
        <taxon>Spermatophyta</taxon>
        <taxon>Magnoliopsida</taxon>
        <taxon>eudicotyledons</taxon>
        <taxon>Gunneridae</taxon>
        <taxon>Pentapetalae</taxon>
        <taxon>rosids</taxon>
        <taxon>fabids</taxon>
        <taxon>Malpighiales</taxon>
        <taxon>Rhizophoraceae</taxon>
        <taxon>Rhizophora</taxon>
    </lineage>
</organism>
<evidence type="ECO:0000313" key="1">
    <source>
        <dbReference type="EMBL" id="MBW80975.1"/>
    </source>
</evidence>